<protein>
    <submittedName>
        <fullName evidence="2">Radical SAM-linked protein/radical SAM family uncharacterized protein</fullName>
    </submittedName>
</protein>
<dbReference type="SUPFAM" id="SSF102114">
    <property type="entry name" value="Radical SAM enzymes"/>
    <property type="match status" value="1"/>
</dbReference>
<dbReference type="InterPro" id="IPR023404">
    <property type="entry name" value="rSAM_horseshoe"/>
</dbReference>
<evidence type="ECO:0000313" key="2">
    <source>
        <dbReference type="EMBL" id="SDB13842.1"/>
    </source>
</evidence>
<dbReference type="CDD" id="cd01335">
    <property type="entry name" value="Radical_SAM"/>
    <property type="match status" value="1"/>
</dbReference>
<dbReference type="GO" id="GO:0003824">
    <property type="term" value="F:catalytic activity"/>
    <property type="evidence" value="ECO:0007669"/>
    <property type="project" value="InterPro"/>
</dbReference>
<dbReference type="SFLD" id="SFLDS00029">
    <property type="entry name" value="Radical_SAM"/>
    <property type="match status" value="1"/>
</dbReference>
<dbReference type="InterPro" id="IPR023862">
    <property type="entry name" value="CHP03960_rSAM"/>
</dbReference>
<sequence>MQQLLPLLPRPSQYLGTEPNAVHKNPADVDVRIALAFPDLYEVGMSYLGGRILYHLVNAHPRFWAERAFAPPREAAQMLRDTATPLCTLESDTPLRKMDVLAFSLTHELCYTNILYMLDLAGIPFRAKDRDASHPLILGGGGVVFNAEPVAPFFDLFVAGDGEEALPDVLALVAEAKAQGLSRKQVLHAARNITGCYIPEFFQETWSDDSPEKTAVLQAMHSDYTQVEKRILPDLNTVDFPAAQVVPFGPVVHDRLSIEISRGCTRGCRFCQAGMIYRPVRERRLDNLGRILDQALSRTGFDELSFLSLSAGDFSHLDSLFQQSFTLCRQRQVSLSLPSLRVGSVSGEVLDMIADIRRTGITLAPEAGSQRLRDVINKNVTEEALLTHTRELFSRGWSSVKLYFMIGLPTETDADLRAIVDLCLKVAATGGERAKRLQITAAISPFVPKPQTPFQWEEQISFEETRYRLNRLKDMFRPHKRLTMRWHMPEMSFLEGIFSRGDRALADVVERAYHKGALFSSWSDSLELQSWLDAMQECGHEPAWYLRARSPEEPLPWDHISSGIRRSYLLRERRLALAAKTTPDCRQGKCLGCGVCTTTRVKTALQRQTNLDIRPRIDQDPEMPVPIPAVRLPEDCESGEQGQDDLGSKAAAFRITYCKLGPAVHFSQLELTRLFERCMRRAGIPMSFSQGFHPMPRMSFARALPVGVGSAHEEMIIVLRSPMTATQVHLRLAPEMPKGLELRAVEEAPLKARAAQPPFEEYLLHCTGHEPSRREEISEIMAKWRAFQDLEHFDYEKKTKRGTRRINLRPLFREIRFLGDNRLRLVFDFREDYLNPWIAIRAVTQKLSFEHTRLTKIRSEGDVTGES</sequence>
<dbReference type="AlphaFoldDB" id="A0A1G6AZS1"/>
<dbReference type="EMBL" id="FMXO01000003">
    <property type="protein sequence ID" value="SDB13842.1"/>
    <property type="molecule type" value="Genomic_DNA"/>
</dbReference>
<evidence type="ECO:0000259" key="1">
    <source>
        <dbReference type="PROSITE" id="PS51918"/>
    </source>
</evidence>
<dbReference type="InterPro" id="IPR058240">
    <property type="entry name" value="rSAM_sf"/>
</dbReference>
<dbReference type="PANTHER" id="PTHR42731:SF1">
    <property type="entry name" value="RADICAL SAM DOMAIN PROTEIN"/>
    <property type="match status" value="1"/>
</dbReference>
<reference evidence="2 3" key="1">
    <citation type="submission" date="2016-10" db="EMBL/GenBank/DDBJ databases">
        <authorList>
            <person name="de Groot N.N."/>
        </authorList>
    </citation>
    <scope>NUCLEOTIDE SEQUENCE [LARGE SCALE GENOMIC DNA]</scope>
    <source>
        <strain evidence="2 3">ASO4-2</strain>
    </source>
</reference>
<proteinExistence type="predicted"/>
<dbReference type="Gene3D" id="3.80.30.20">
    <property type="entry name" value="tm_1862 like domain"/>
    <property type="match status" value="1"/>
</dbReference>
<dbReference type="GO" id="GO:0051536">
    <property type="term" value="F:iron-sulfur cluster binding"/>
    <property type="evidence" value="ECO:0007669"/>
    <property type="project" value="InterPro"/>
</dbReference>
<dbReference type="SFLD" id="SFLDG01082">
    <property type="entry name" value="B12-binding_domain_containing"/>
    <property type="match status" value="1"/>
</dbReference>
<dbReference type="NCBIfam" id="TIGR03936">
    <property type="entry name" value="sam_1_link_chp"/>
    <property type="match status" value="1"/>
</dbReference>
<dbReference type="OrthoDB" id="9806827at2"/>
<dbReference type="RefSeq" id="WP_092117255.1">
    <property type="nucleotide sequence ID" value="NZ_FMXO01000003.1"/>
</dbReference>
<organism evidence="2 3">
    <name type="scientific">Desulfonatronum thiosulfatophilum</name>
    <dbReference type="NCBI Taxonomy" id="617002"/>
    <lineage>
        <taxon>Bacteria</taxon>
        <taxon>Pseudomonadati</taxon>
        <taxon>Thermodesulfobacteriota</taxon>
        <taxon>Desulfovibrionia</taxon>
        <taxon>Desulfovibrionales</taxon>
        <taxon>Desulfonatronaceae</taxon>
        <taxon>Desulfonatronum</taxon>
    </lineage>
</organism>
<accession>A0A1G6AZS1</accession>
<dbReference type="PANTHER" id="PTHR42731">
    <property type="entry name" value="SLL1084 PROTEIN"/>
    <property type="match status" value="1"/>
</dbReference>
<dbReference type="InterPro" id="IPR007197">
    <property type="entry name" value="rSAM"/>
</dbReference>
<dbReference type="SMART" id="SM00729">
    <property type="entry name" value="Elp3"/>
    <property type="match status" value="1"/>
</dbReference>
<keyword evidence="3" id="KW-1185">Reference proteome</keyword>
<dbReference type="InterPro" id="IPR006638">
    <property type="entry name" value="Elp3/MiaA/NifB-like_rSAM"/>
</dbReference>
<dbReference type="InterPro" id="IPR018768">
    <property type="entry name" value="DUF2344"/>
</dbReference>
<dbReference type="Pfam" id="PF04055">
    <property type="entry name" value="Radical_SAM"/>
    <property type="match status" value="1"/>
</dbReference>
<dbReference type="Proteomes" id="UP000198771">
    <property type="component" value="Unassembled WGS sequence"/>
</dbReference>
<feature type="domain" description="Radical SAM core" evidence="1">
    <location>
        <begin position="250"/>
        <end position="485"/>
    </location>
</feature>
<dbReference type="PROSITE" id="PS51918">
    <property type="entry name" value="RADICAL_SAM"/>
    <property type="match status" value="1"/>
</dbReference>
<dbReference type="STRING" id="617002.SAMN05660653_00685"/>
<dbReference type="InterPro" id="IPR045784">
    <property type="entry name" value="Radical_SAM_N2"/>
</dbReference>
<dbReference type="NCBIfam" id="TIGR03960">
    <property type="entry name" value="rSAM_fuse_unch"/>
    <property type="match status" value="1"/>
</dbReference>
<evidence type="ECO:0000313" key="3">
    <source>
        <dbReference type="Proteomes" id="UP000198771"/>
    </source>
</evidence>
<dbReference type="Pfam" id="PF10105">
    <property type="entry name" value="DUF2344"/>
    <property type="match status" value="1"/>
</dbReference>
<gene>
    <name evidence="2" type="ORF">SAMN05660653_00685</name>
</gene>
<dbReference type="Pfam" id="PF19864">
    <property type="entry name" value="Radical_SAM_N2"/>
    <property type="match status" value="1"/>
</dbReference>
<name>A0A1G6AZS1_9BACT</name>